<protein>
    <submittedName>
        <fullName evidence="1">Uncharacterized protein</fullName>
    </submittedName>
</protein>
<accession>A0A0E9RML8</accession>
<reference evidence="1" key="1">
    <citation type="submission" date="2014-11" db="EMBL/GenBank/DDBJ databases">
        <authorList>
            <person name="Amaro Gonzalez C."/>
        </authorList>
    </citation>
    <scope>NUCLEOTIDE SEQUENCE</scope>
</reference>
<reference evidence="1" key="2">
    <citation type="journal article" date="2015" name="Fish Shellfish Immunol.">
        <title>Early steps in the European eel (Anguilla anguilla)-Vibrio vulnificus interaction in the gills: Role of the RtxA13 toxin.</title>
        <authorList>
            <person name="Callol A."/>
            <person name="Pajuelo D."/>
            <person name="Ebbesson L."/>
            <person name="Teles M."/>
            <person name="MacKenzie S."/>
            <person name="Amaro C."/>
        </authorList>
    </citation>
    <scope>NUCLEOTIDE SEQUENCE</scope>
</reference>
<dbReference type="EMBL" id="GBXM01078273">
    <property type="protein sequence ID" value="JAH30304.1"/>
    <property type="molecule type" value="Transcribed_RNA"/>
</dbReference>
<organism evidence="1">
    <name type="scientific">Anguilla anguilla</name>
    <name type="common">European freshwater eel</name>
    <name type="synonym">Muraena anguilla</name>
    <dbReference type="NCBI Taxonomy" id="7936"/>
    <lineage>
        <taxon>Eukaryota</taxon>
        <taxon>Metazoa</taxon>
        <taxon>Chordata</taxon>
        <taxon>Craniata</taxon>
        <taxon>Vertebrata</taxon>
        <taxon>Euteleostomi</taxon>
        <taxon>Actinopterygii</taxon>
        <taxon>Neopterygii</taxon>
        <taxon>Teleostei</taxon>
        <taxon>Anguilliformes</taxon>
        <taxon>Anguillidae</taxon>
        <taxon>Anguilla</taxon>
    </lineage>
</organism>
<name>A0A0E9RML8_ANGAN</name>
<evidence type="ECO:0000313" key="1">
    <source>
        <dbReference type="EMBL" id="JAH30304.1"/>
    </source>
</evidence>
<sequence>MTRIEGLKETLC</sequence>
<proteinExistence type="predicted"/>